<evidence type="ECO:0000313" key="3">
    <source>
        <dbReference type="Proteomes" id="UP000838100"/>
    </source>
</evidence>
<protein>
    <recommendedName>
        <fullName evidence="4">SDR family NAD(P)-dependent oxidoreductase</fullName>
    </recommendedName>
</protein>
<keyword evidence="3" id="KW-1185">Reference proteome</keyword>
<dbReference type="SUPFAM" id="SSF51735">
    <property type="entry name" value="NAD(P)-binding Rossmann-fold domains"/>
    <property type="match status" value="1"/>
</dbReference>
<evidence type="ECO:0000256" key="1">
    <source>
        <dbReference type="RuleBase" id="RU000363"/>
    </source>
</evidence>
<dbReference type="Gene3D" id="3.40.50.720">
    <property type="entry name" value="NAD(P)-binding Rossmann-like Domain"/>
    <property type="match status" value="1"/>
</dbReference>
<reference evidence="2" key="1">
    <citation type="submission" date="2021-12" db="EMBL/GenBank/DDBJ databases">
        <authorList>
            <person name="Rodrigo-Torres L."/>
            <person name="Arahal R. D."/>
            <person name="Lucena T."/>
        </authorList>
    </citation>
    <scope>NUCLEOTIDE SEQUENCE</scope>
    <source>
        <strain evidence="2">CECT 8267</strain>
    </source>
</reference>
<dbReference type="PANTHER" id="PTHR44147">
    <property type="entry name" value="DEHYDROGENASE/REDUCTASE SDR FAMILY MEMBER 1"/>
    <property type="match status" value="1"/>
</dbReference>
<comment type="similarity">
    <text evidence="1">Belongs to the short-chain dehydrogenases/reductases (SDR) family.</text>
</comment>
<dbReference type="PANTHER" id="PTHR44147:SF2">
    <property type="entry name" value="DEHYDROGENASE_REDUCTASE SDR FAMILY MEMBER 1"/>
    <property type="match status" value="1"/>
</dbReference>
<gene>
    <name evidence="2" type="ORF">SIN8267_02701</name>
</gene>
<organism evidence="2 3">
    <name type="scientific">Sinobacterium norvegicum</name>
    <dbReference type="NCBI Taxonomy" id="1641715"/>
    <lineage>
        <taxon>Bacteria</taxon>
        <taxon>Pseudomonadati</taxon>
        <taxon>Pseudomonadota</taxon>
        <taxon>Gammaproteobacteria</taxon>
        <taxon>Cellvibrionales</taxon>
        <taxon>Spongiibacteraceae</taxon>
        <taxon>Sinobacterium</taxon>
    </lineage>
</organism>
<evidence type="ECO:0008006" key="4">
    <source>
        <dbReference type="Google" id="ProtNLM"/>
    </source>
</evidence>
<dbReference type="PRINTS" id="PR00081">
    <property type="entry name" value="GDHRDH"/>
</dbReference>
<proteinExistence type="inferred from homology"/>
<dbReference type="RefSeq" id="WP_237445250.1">
    <property type="nucleotide sequence ID" value="NZ_CAKLPX010000003.1"/>
</dbReference>
<dbReference type="Pfam" id="PF00106">
    <property type="entry name" value="adh_short"/>
    <property type="match status" value="1"/>
</dbReference>
<dbReference type="InterPro" id="IPR002347">
    <property type="entry name" value="SDR_fam"/>
</dbReference>
<dbReference type="EMBL" id="CAKLPX010000003">
    <property type="protein sequence ID" value="CAH0992568.1"/>
    <property type="molecule type" value="Genomic_DNA"/>
</dbReference>
<accession>A0ABM9AHG4</accession>
<dbReference type="PRINTS" id="PR00080">
    <property type="entry name" value="SDRFAMILY"/>
</dbReference>
<dbReference type="InterPro" id="IPR036291">
    <property type="entry name" value="NAD(P)-bd_dom_sf"/>
</dbReference>
<evidence type="ECO:0000313" key="2">
    <source>
        <dbReference type="EMBL" id="CAH0992568.1"/>
    </source>
</evidence>
<sequence>MGLQHNRVVVVTGASRGVGKGIALALAATGATVYVTGRSKKEGDAALPGTVFATAEACTARGGKGIAVVCDHSDDAQVKALFEQVKSEQGRLDILVNNALFVPDDLVKPGPFWQKDLNLIDITDVGMRSSYVASYYAAPLLVANGQGLVVNTSSFGATCYMHGPAYGAGKAAVDKMAHDMAVDFKAYNVACLSIWMGLIATERTVAVMAAEPELYNGMLDGAESPEFTGRVIDAIANDPDYMVLTGRVHVGAELALNYKVQDLQGRQPMSNAAIFGEPTEFNDAIVE</sequence>
<name>A0ABM9AHG4_9GAMM</name>
<comment type="caution">
    <text evidence="2">The sequence shown here is derived from an EMBL/GenBank/DDBJ whole genome shotgun (WGS) entry which is preliminary data.</text>
</comment>
<dbReference type="Proteomes" id="UP000838100">
    <property type="component" value="Unassembled WGS sequence"/>
</dbReference>